<accession>A0A5N7BIG0</accession>
<reference evidence="1 2" key="1">
    <citation type="submission" date="2019-04" db="EMBL/GenBank/DDBJ databases">
        <title>Friends and foes A comparative genomics studyof 23 Aspergillus species from section Flavi.</title>
        <authorList>
            <consortium name="DOE Joint Genome Institute"/>
            <person name="Kjaerbolling I."/>
            <person name="Vesth T."/>
            <person name="Frisvad J.C."/>
            <person name="Nybo J.L."/>
            <person name="Theobald S."/>
            <person name="Kildgaard S."/>
            <person name="Isbrandt T."/>
            <person name="Kuo A."/>
            <person name="Sato A."/>
            <person name="Lyhne E.K."/>
            <person name="Kogle M.E."/>
            <person name="Wiebenga A."/>
            <person name="Kun R.S."/>
            <person name="Lubbers R.J."/>
            <person name="Makela M.R."/>
            <person name="Barry K."/>
            <person name="Chovatia M."/>
            <person name="Clum A."/>
            <person name="Daum C."/>
            <person name="Haridas S."/>
            <person name="He G."/>
            <person name="LaButti K."/>
            <person name="Lipzen A."/>
            <person name="Mondo S."/>
            <person name="Riley R."/>
            <person name="Salamov A."/>
            <person name="Simmons B.A."/>
            <person name="Magnuson J.K."/>
            <person name="Henrissat B."/>
            <person name="Mortensen U.H."/>
            <person name="Larsen T.O."/>
            <person name="Devries R.P."/>
            <person name="Grigoriev I.V."/>
            <person name="Machida M."/>
            <person name="Baker S.E."/>
            <person name="Andersen M.R."/>
        </authorList>
    </citation>
    <scope>NUCLEOTIDE SEQUENCE [LARGE SCALE GENOMIC DNA]</scope>
    <source>
        <strain evidence="1 2">IBT 29228</strain>
    </source>
</reference>
<dbReference type="AlphaFoldDB" id="A0A5N7BIG0"/>
<dbReference type="EMBL" id="ML736170">
    <property type="protein sequence ID" value="KAE8381580.1"/>
    <property type="molecule type" value="Genomic_DNA"/>
</dbReference>
<gene>
    <name evidence="1" type="ORF">BDV26DRAFT_79068</name>
</gene>
<sequence>MDAPLRTFINNVGIPTWKDWLVMTRGHRANRNKKYYLLRDKPVLALQAAWNT</sequence>
<protein>
    <submittedName>
        <fullName evidence="1">Uncharacterized protein</fullName>
    </submittedName>
</protein>
<proteinExistence type="predicted"/>
<dbReference type="Proteomes" id="UP000326198">
    <property type="component" value="Unassembled WGS sequence"/>
</dbReference>
<name>A0A5N7BIG0_9EURO</name>
<evidence type="ECO:0000313" key="1">
    <source>
        <dbReference type="EMBL" id="KAE8381580.1"/>
    </source>
</evidence>
<keyword evidence="2" id="KW-1185">Reference proteome</keyword>
<evidence type="ECO:0000313" key="2">
    <source>
        <dbReference type="Proteomes" id="UP000326198"/>
    </source>
</evidence>
<organism evidence="1 2">
    <name type="scientific">Aspergillus bertholletiae</name>
    <dbReference type="NCBI Taxonomy" id="1226010"/>
    <lineage>
        <taxon>Eukaryota</taxon>
        <taxon>Fungi</taxon>
        <taxon>Dikarya</taxon>
        <taxon>Ascomycota</taxon>
        <taxon>Pezizomycotina</taxon>
        <taxon>Eurotiomycetes</taxon>
        <taxon>Eurotiomycetidae</taxon>
        <taxon>Eurotiales</taxon>
        <taxon>Aspergillaceae</taxon>
        <taxon>Aspergillus</taxon>
        <taxon>Aspergillus subgen. Circumdati</taxon>
    </lineage>
</organism>